<comment type="subcellular location">
    <subcellularLocation>
        <location evidence="1">Nucleus</location>
        <location evidence="1">Nucleolus</location>
    </subcellularLocation>
</comment>
<proteinExistence type="inferred from homology"/>
<evidence type="ECO:0000313" key="9">
    <source>
        <dbReference type="EnsemblMetazoa" id="SMAR010400-PA"/>
    </source>
</evidence>
<feature type="coiled-coil region" evidence="5">
    <location>
        <begin position="683"/>
        <end position="710"/>
    </location>
</feature>
<dbReference type="GO" id="GO:0005730">
    <property type="term" value="C:nucleolus"/>
    <property type="evidence" value="ECO:0007669"/>
    <property type="project" value="UniProtKB-SubCell"/>
</dbReference>
<dbReference type="SUPFAM" id="SSF52833">
    <property type="entry name" value="Thioredoxin-like"/>
    <property type="match status" value="1"/>
</dbReference>
<dbReference type="InterPro" id="IPR013766">
    <property type="entry name" value="Thioredoxin_domain"/>
</dbReference>
<sequence length="959" mass="111075">MIALLIHRRFLFFSFPVGVLKLALMASQTILAIFTFLIVNLVYSQESLPRNRLIELNEENWEQMLRGEWMVEFFAPWCPACKGLEVVWKEFAAWSKDLDISVAQVDVTTNPGLSGRFMVTALPTIYHVMDGHFRLYRGSRDKENFISFVEDKKWQSVEEISSWTSPNSILMSLISYFFKLSMVLRSIHTKLIEEYGIPYWGSYLIFALVTILIGAILGLILVCIIDFVFPPKMTTPPSPRSDISVPSTEGDLISEVGDIKKKEEKNVELNDEKSEEVVENIDNNEITGDMTSAGSDEVRKRRPLINRLDNMDRIKKDPRFAHVLQDPRFRRIPKEEKKVKIDKRFKAMLDDNDDDFKLKYKIDKRGRPINRTSKEDLKKFYHLSSSECSESSGSESDDEKDLARGEGNVESCDGSTTESEDEHDEEVEHAWGELDTDATETSEITRRLAVCNMDWDRIKASDIYVLCNSFKPSEGIIENVKIYPSEYGKSRMKEEDLSGPKELVEEKIEIIENDENNDVEAEDDIEGSAYHMEKLRKYQLNRLRYYYAVVECDTPSTANKIYEECTGIEYESSAVRLDLRFIPDSMTFDDVPTSSADSMPEPDTYKPSIFTTTALQQAKVQLTWDETDPDRIRMTQKAFDKKNIEKIDLRAYLASSSSENEDENRSVKSDNDDDDDDIQKDSVAKYRALLLSIEEKEEKEKNEREDVKMEITWTPGLKEATQEIVKKKQSDVNELTPWDQYLKKKKEKRSRKREIKKGVGKDGDYSDDELPDDINLKDDFFSQDLGPEFEKSSSSCKLKRDRKSGKKYRGSTTSLEVDDSKTAELDLLLMENEDGKQHFNMKSLVKKGKKRGKTVLSDESDNFKFNVNDERFSEIFTSHLYNIDPSDPQFKMTEAMDMIFKEKEKRRNKNQTGNSNNKRFKHDEEEKEKEKPSKHAELKSLVKSIKNRTQLHQLNKKRK</sequence>
<evidence type="ECO:0000256" key="5">
    <source>
        <dbReference type="SAM" id="Coils"/>
    </source>
</evidence>
<feature type="compositionally biased region" description="Basic residues" evidence="6">
    <location>
        <begin position="797"/>
        <end position="809"/>
    </location>
</feature>
<dbReference type="Pfam" id="PF00085">
    <property type="entry name" value="Thioredoxin"/>
    <property type="match status" value="1"/>
</dbReference>
<dbReference type="PROSITE" id="PS51352">
    <property type="entry name" value="THIOREDOXIN_2"/>
    <property type="match status" value="1"/>
</dbReference>
<evidence type="ECO:0000256" key="4">
    <source>
        <dbReference type="ARBA" id="ARBA00023242"/>
    </source>
</evidence>
<feature type="domain" description="Thioredoxin" evidence="8">
    <location>
        <begin position="42"/>
        <end position="154"/>
    </location>
</feature>
<dbReference type="InterPro" id="IPR012580">
    <property type="entry name" value="NUC153"/>
</dbReference>
<feature type="region of interest" description="Disordered" evidence="6">
    <location>
        <begin position="746"/>
        <end position="770"/>
    </location>
</feature>
<reference evidence="10" key="1">
    <citation type="submission" date="2011-05" db="EMBL/GenBank/DDBJ databases">
        <authorList>
            <person name="Richards S.R."/>
            <person name="Qu J."/>
            <person name="Jiang H."/>
            <person name="Jhangiani S.N."/>
            <person name="Agravi P."/>
            <person name="Goodspeed R."/>
            <person name="Gross S."/>
            <person name="Mandapat C."/>
            <person name="Jackson L."/>
            <person name="Mathew T."/>
            <person name="Pu L."/>
            <person name="Thornton R."/>
            <person name="Saada N."/>
            <person name="Wilczek-Boney K.B."/>
            <person name="Lee S."/>
            <person name="Kovar C."/>
            <person name="Wu Y."/>
            <person name="Scherer S.E."/>
            <person name="Worley K.C."/>
            <person name="Muzny D.M."/>
            <person name="Gibbs R."/>
        </authorList>
    </citation>
    <scope>NUCLEOTIDE SEQUENCE</scope>
    <source>
        <strain evidence="10">Brora</strain>
    </source>
</reference>
<feature type="region of interest" description="Disordered" evidence="6">
    <location>
        <begin position="387"/>
        <end position="438"/>
    </location>
</feature>
<protein>
    <recommendedName>
        <fullName evidence="8">Thioredoxin domain-containing protein</fullName>
    </recommendedName>
</protein>
<organism evidence="9 10">
    <name type="scientific">Strigamia maritima</name>
    <name type="common">European centipede</name>
    <name type="synonym">Geophilus maritimus</name>
    <dbReference type="NCBI Taxonomy" id="126957"/>
    <lineage>
        <taxon>Eukaryota</taxon>
        <taxon>Metazoa</taxon>
        <taxon>Ecdysozoa</taxon>
        <taxon>Arthropoda</taxon>
        <taxon>Myriapoda</taxon>
        <taxon>Chilopoda</taxon>
        <taxon>Pleurostigmophora</taxon>
        <taxon>Geophilomorpha</taxon>
        <taxon>Linotaeniidae</taxon>
        <taxon>Strigamia</taxon>
    </lineage>
</organism>
<feature type="transmembrane region" description="Helical" evidence="7">
    <location>
        <begin position="20"/>
        <end position="43"/>
    </location>
</feature>
<name>T1J9K3_STRMM</name>
<dbReference type="HOGENOM" id="CLU_010564_0_1_1"/>
<accession>T1J9K3</accession>
<dbReference type="PANTHER" id="PTHR12202:SF0">
    <property type="entry name" value="ESF1 HOMOLOG"/>
    <property type="match status" value="1"/>
</dbReference>
<dbReference type="InterPro" id="IPR056750">
    <property type="entry name" value="RRM_ESF1"/>
</dbReference>
<dbReference type="STRING" id="126957.T1J9K3"/>
<dbReference type="PROSITE" id="PS00194">
    <property type="entry name" value="THIOREDOXIN_1"/>
    <property type="match status" value="1"/>
</dbReference>
<dbReference type="EMBL" id="JH431976">
    <property type="status" value="NOT_ANNOTATED_CDS"/>
    <property type="molecule type" value="Genomic_DNA"/>
</dbReference>
<evidence type="ECO:0000256" key="7">
    <source>
        <dbReference type="SAM" id="Phobius"/>
    </source>
</evidence>
<keyword evidence="7" id="KW-0812">Transmembrane</keyword>
<dbReference type="GO" id="GO:0003723">
    <property type="term" value="F:RNA binding"/>
    <property type="evidence" value="ECO:0007669"/>
    <property type="project" value="TreeGrafter"/>
</dbReference>
<dbReference type="PhylomeDB" id="T1J9K3"/>
<dbReference type="AlphaFoldDB" id="T1J9K3"/>
<evidence type="ECO:0000313" key="10">
    <source>
        <dbReference type="Proteomes" id="UP000014500"/>
    </source>
</evidence>
<dbReference type="eggNOG" id="KOG0913">
    <property type="taxonomic scope" value="Eukaryota"/>
</dbReference>
<dbReference type="OMA" id="YEMEMSW"/>
<keyword evidence="7" id="KW-0472">Membrane</keyword>
<dbReference type="PANTHER" id="PTHR12202">
    <property type="entry name" value="ESF1 HOMOLOG"/>
    <property type="match status" value="1"/>
</dbReference>
<evidence type="ECO:0000256" key="6">
    <source>
        <dbReference type="SAM" id="MobiDB-lite"/>
    </source>
</evidence>
<keyword evidence="7" id="KW-1133">Transmembrane helix</keyword>
<reference evidence="9" key="2">
    <citation type="submission" date="2015-02" db="UniProtKB">
        <authorList>
            <consortium name="EnsemblMetazoa"/>
        </authorList>
    </citation>
    <scope>IDENTIFICATION</scope>
</reference>
<dbReference type="InterPro" id="IPR039754">
    <property type="entry name" value="Esf1"/>
</dbReference>
<feature type="region of interest" description="Disordered" evidence="6">
    <location>
        <begin position="901"/>
        <end position="959"/>
    </location>
</feature>
<evidence type="ECO:0000256" key="1">
    <source>
        <dbReference type="ARBA" id="ARBA00004604"/>
    </source>
</evidence>
<dbReference type="Pfam" id="PF08159">
    <property type="entry name" value="NUC153"/>
    <property type="match status" value="1"/>
</dbReference>
<evidence type="ECO:0000256" key="3">
    <source>
        <dbReference type="ARBA" id="ARBA00023054"/>
    </source>
</evidence>
<evidence type="ECO:0000259" key="8">
    <source>
        <dbReference type="PROSITE" id="PS51352"/>
    </source>
</evidence>
<keyword evidence="10" id="KW-1185">Reference proteome</keyword>
<keyword evidence="4" id="KW-0539">Nucleus</keyword>
<dbReference type="Proteomes" id="UP000014500">
    <property type="component" value="Unassembled WGS sequence"/>
</dbReference>
<dbReference type="InterPro" id="IPR036249">
    <property type="entry name" value="Thioredoxin-like_sf"/>
</dbReference>
<comment type="similarity">
    <text evidence="2">Belongs to the ESF1 family.</text>
</comment>
<evidence type="ECO:0000256" key="2">
    <source>
        <dbReference type="ARBA" id="ARBA00009087"/>
    </source>
</evidence>
<feature type="compositionally biased region" description="Basic and acidic residues" evidence="6">
    <location>
        <begin position="921"/>
        <end position="940"/>
    </location>
</feature>
<feature type="compositionally biased region" description="Basic residues" evidence="6">
    <location>
        <begin position="746"/>
        <end position="755"/>
    </location>
</feature>
<feature type="transmembrane region" description="Helical" evidence="7">
    <location>
        <begin position="200"/>
        <end position="229"/>
    </location>
</feature>
<feature type="region of interest" description="Disordered" evidence="6">
    <location>
        <begin position="655"/>
        <end position="679"/>
    </location>
</feature>
<dbReference type="GO" id="GO:0006364">
    <property type="term" value="P:rRNA processing"/>
    <property type="evidence" value="ECO:0007669"/>
    <property type="project" value="InterPro"/>
</dbReference>
<dbReference type="Gene3D" id="3.40.30.10">
    <property type="entry name" value="Glutaredoxin"/>
    <property type="match status" value="1"/>
</dbReference>
<dbReference type="Pfam" id="PF25121">
    <property type="entry name" value="RRM_ESF1"/>
    <property type="match status" value="1"/>
</dbReference>
<feature type="region of interest" description="Disordered" evidence="6">
    <location>
        <begin position="788"/>
        <end position="812"/>
    </location>
</feature>
<dbReference type="eggNOG" id="KOG2318">
    <property type="taxonomic scope" value="Eukaryota"/>
</dbReference>
<dbReference type="EnsemblMetazoa" id="SMAR010400-RA">
    <property type="protein sequence ID" value="SMAR010400-PA"/>
    <property type="gene ID" value="SMAR010400"/>
</dbReference>
<dbReference type="InterPro" id="IPR017937">
    <property type="entry name" value="Thioredoxin_CS"/>
</dbReference>
<keyword evidence="3 5" id="KW-0175">Coiled coil</keyword>